<accession>A0A1L3ZZH1</accession>
<dbReference type="STRING" id="1921510.BSL82_07695"/>
<dbReference type="SUPFAM" id="SSF50346">
    <property type="entry name" value="PRC-barrel domain"/>
    <property type="match status" value="1"/>
</dbReference>
<dbReference type="InterPro" id="IPR011033">
    <property type="entry name" value="PRC_barrel-like_sf"/>
</dbReference>
<dbReference type="Gene3D" id="2.30.30.240">
    <property type="entry name" value="PRC-barrel domain"/>
    <property type="match status" value="1"/>
</dbReference>
<evidence type="ECO:0000259" key="1">
    <source>
        <dbReference type="Pfam" id="PF05239"/>
    </source>
</evidence>
<dbReference type="AlphaFoldDB" id="A0A1L3ZZH1"/>
<dbReference type="KEGG" id="sphj:BSL82_07695"/>
<feature type="domain" description="PRC-barrel" evidence="1">
    <location>
        <begin position="10"/>
        <end position="83"/>
    </location>
</feature>
<dbReference type="InterPro" id="IPR027275">
    <property type="entry name" value="PRC-brl_dom"/>
</dbReference>
<sequence>MPRNETNHLIASNKVEGTAVYGRDGERLGHIYNFMVDKVSGHVEYAVMAYGGFLRMGERYFPLPWQTLDYDTRRGGYRIDMTERDLERAPSFDRNSEPSFNRRYGSRVYSYYGLSY</sequence>
<dbReference type="PANTHER" id="PTHR36505">
    <property type="entry name" value="BLR1072 PROTEIN"/>
    <property type="match status" value="1"/>
</dbReference>
<evidence type="ECO:0000313" key="2">
    <source>
        <dbReference type="EMBL" id="API61020.1"/>
    </source>
</evidence>
<dbReference type="Proteomes" id="UP000182063">
    <property type="component" value="Chromosome"/>
</dbReference>
<dbReference type="EMBL" id="CP018221">
    <property type="protein sequence ID" value="API61020.1"/>
    <property type="molecule type" value="Genomic_DNA"/>
</dbReference>
<dbReference type="Pfam" id="PF05239">
    <property type="entry name" value="PRC"/>
    <property type="match status" value="1"/>
</dbReference>
<evidence type="ECO:0000313" key="3">
    <source>
        <dbReference type="Proteomes" id="UP000182063"/>
    </source>
</evidence>
<proteinExistence type="predicted"/>
<organism evidence="2 3">
    <name type="scientific">Tardibacter chloracetimidivorans</name>
    <dbReference type="NCBI Taxonomy" id="1921510"/>
    <lineage>
        <taxon>Bacteria</taxon>
        <taxon>Pseudomonadati</taxon>
        <taxon>Pseudomonadota</taxon>
        <taxon>Alphaproteobacteria</taxon>
        <taxon>Sphingomonadales</taxon>
        <taxon>Sphingomonadaceae</taxon>
        <taxon>Tardibacter</taxon>
    </lineage>
</organism>
<reference evidence="3" key="1">
    <citation type="submission" date="2016-11" db="EMBL/GenBank/DDBJ databases">
        <title>Complete Genome Sequence of alachlor-degrading Sphingomonas sp. strain JJ-A5.</title>
        <authorList>
            <person name="Lee H."/>
            <person name="Ka J.-O."/>
        </authorList>
    </citation>
    <scope>NUCLEOTIDE SEQUENCE [LARGE SCALE GENOMIC DNA]</scope>
    <source>
        <strain evidence="3">JJ-A5</strain>
    </source>
</reference>
<dbReference type="PANTHER" id="PTHR36505:SF1">
    <property type="entry name" value="BLR1072 PROTEIN"/>
    <property type="match status" value="1"/>
</dbReference>
<name>A0A1L3ZZH1_9SPHN</name>
<protein>
    <submittedName>
        <fullName evidence="2">Photosystem reaction center subunit H</fullName>
    </submittedName>
</protein>
<gene>
    <name evidence="2" type="ORF">BSL82_07695</name>
</gene>
<keyword evidence="3" id="KW-1185">Reference proteome</keyword>